<keyword evidence="2" id="KW-0378">Hydrolase</keyword>
<sequence length="222" mass="23864">MDRTFIQDPQEQLVSVITGDVNLEGNLVIPHGAIGIVLFAHGSGSSRYSPRNRYVAEVLQQAGLATLLLDLLTLEEEEIDLRTRHLRFDIGLLASRLVGATDWLRQNPDTQQLKIGYFGASTGAGAALVAAAERGEVVKAIVSRGGRPDLAGSALPQVKAPTLLIVGGDDLPVIAINEDAMAQLHSIKRLEIVPGATHLFAEPGKLAAVAHLAREWFTHYLK</sequence>
<dbReference type="InterPro" id="IPR002925">
    <property type="entry name" value="Dienelactn_hydro"/>
</dbReference>
<dbReference type="PANTHER" id="PTHR22946">
    <property type="entry name" value="DIENELACTONE HYDROLASE DOMAIN-CONTAINING PROTEIN-RELATED"/>
    <property type="match status" value="1"/>
</dbReference>
<dbReference type="RefSeq" id="WP_137907023.1">
    <property type="nucleotide sequence ID" value="NZ_BJCF01000006.1"/>
</dbReference>
<dbReference type="InterPro" id="IPR050261">
    <property type="entry name" value="FrsA_esterase"/>
</dbReference>
<comment type="caution">
    <text evidence="2">The sequence shown here is derived from an EMBL/GenBank/DDBJ whole genome shotgun (WGS) entry which is preliminary data.</text>
</comment>
<accession>A0A480A889</accession>
<feature type="domain" description="Dienelactone hydrolase" evidence="1">
    <location>
        <begin position="93"/>
        <end position="206"/>
    </location>
</feature>
<protein>
    <submittedName>
        <fullName evidence="2">Dienelactone hydrolase</fullName>
    </submittedName>
</protein>
<evidence type="ECO:0000313" key="3">
    <source>
        <dbReference type="Proteomes" id="UP000299367"/>
    </source>
</evidence>
<dbReference type="SUPFAM" id="SSF53474">
    <property type="entry name" value="alpha/beta-Hydrolases"/>
    <property type="match status" value="1"/>
</dbReference>
<name>A0A480A889_9CYAN</name>
<dbReference type="Proteomes" id="UP000299367">
    <property type="component" value="Unassembled WGS sequence"/>
</dbReference>
<dbReference type="Pfam" id="PF01738">
    <property type="entry name" value="DLH"/>
    <property type="match status" value="1"/>
</dbReference>
<reference evidence="3" key="1">
    <citation type="submission" date="2019-02" db="EMBL/GenBank/DDBJ databases">
        <title>Draft genome sequence of Dolichospermum planctonicum NIES-80.</title>
        <authorList>
            <person name="Yamaguchi H."/>
            <person name="Suzuki S."/>
            <person name="Kawachi M."/>
        </authorList>
    </citation>
    <scope>NUCLEOTIDE SEQUENCE [LARGE SCALE GENOMIC DNA]</scope>
    <source>
        <strain evidence="3">NIES-80</strain>
    </source>
</reference>
<dbReference type="GO" id="GO:0016787">
    <property type="term" value="F:hydrolase activity"/>
    <property type="evidence" value="ECO:0007669"/>
    <property type="project" value="UniProtKB-KW"/>
</dbReference>
<dbReference type="EMBL" id="BJCF01000006">
    <property type="protein sequence ID" value="GCL41285.1"/>
    <property type="molecule type" value="Genomic_DNA"/>
</dbReference>
<dbReference type="OrthoDB" id="9780269at2"/>
<evidence type="ECO:0000313" key="2">
    <source>
        <dbReference type="EMBL" id="GCL41285.1"/>
    </source>
</evidence>
<organism evidence="2 3">
    <name type="scientific">Dolichospermum planctonicum</name>
    <dbReference type="NCBI Taxonomy" id="136072"/>
    <lineage>
        <taxon>Bacteria</taxon>
        <taxon>Bacillati</taxon>
        <taxon>Cyanobacteriota</taxon>
        <taxon>Cyanophyceae</taxon>
        <taxon>Nostocales</taxon>
        <taxon>Aphanizomenonaceae</taxon>
        <taxon>Dolichospermum</taxon>
    </lineage>
</organism>
<dbReference type="Gene3D" id="3.40.50.1820">
    <property type="entry name" value="alpha/beta hydrolase"/>
    <property type="match status" value="1"/>
</dbReference>
<proteinExistence type="predicted"/>
<evidence type="ECO:0000259" key="1">
    <source>
        <dbReference type="Pfam" id="PF01738"/>
    </source>
</evidence>
<gene>
    <name evidence="2" type="ORF">NIES80_09800</name>
</gene>
<dbReference type="InterPro" id="IPR029058">
    <property type="entry name" value="AB_hydrolase_fold"/>
</dbReference>
<dbReference type="AlphaFoldDB" id="A0A480A889"/>